<keyword evidence="10" id="KW-0560">Oxidoreductase</keyword>
<dbReference type="InterPro" id="IPR005171">
    <property type="entry name" value="Cyt_c_oxidase_su4_prok"/>
</dbReference>
<dbReference type="RefSeq" id="WP_135207068.1">
    <property type="nucleotide sequence ID" value="NZ_SPVF01000128.1"/>
</dbReference>
<evidence type="ECO:0000256" key="16">
    <source>
        <dbReference type="ARBA" id="ARBA00032185"/>
    </source>
</evidence>
<keyword evidence="5" id="KW-0813">Transport</keyword>
<evidence type="ECO:0000256" key="7">
    <source>
        <dbReference type="ARBA" id="ARBA00022692"/>
    </source>
</evidence>
<dbReference type="InterPro" id="IPR014210">
    <property type="entry name" value="Cyt_o_ubiqinol_oxidase_su4"/>
</dbReference>
<feature type="transmembrane region" description="Helical" evidence="18">
    <location>
        <begin position="99"/>
        <end position="121"/>
    </location>
</feature>
<dbReference type="EMBL" id="SPVF01000128">
    <property type="protein sequence ID" value="TFW20824.1"/>
    <property type="molecule type" value="Genomic_DNA"/>
</dbReference>
<evidence type="ECO:0000256" key="18">
    <source>
        <dbReference type="SAM" id="Phobius"/>
    </source>
</evidence>
<evidence type="ECO:0000313" key="20">
    <source>
        <dbReference type="Proteomes" id="UP000298438"/>
    </source>
</evidence>
<evidence type="ECO:0000256" key="11">
    <source>
        <dbReference type="ARBA" id="ARBA00023136"/>
    </source>
</evidence>
<evidence type="ECO:0000256" key="13">
    <source>
        <dbReference type="ARBA" id="ARBA00030071"/>
    </source>
</evidence>
<accession>A0A4Y9SDJ4</accession>
<dbReference type="AlphaFoldDB" id="A0A4Y9SDJ4"/>
<feature type="region of interest" description="Disordered" evidence="17">
    <location>
        <begin position="1"/>
        <end position="28"/>
    </location>
</feature>
<organism evidence="19 20">
    <name type="scientific">Zemynaea arenosa</name>
    <dbReference type="NCBI Taxonomy" id="2561931"/>
    <lineage>
        <taxon>Bacteria</taxon>
        <taxon>Pseudomonadati</taxon>
        <taxon>Pseudomonadota</taxon>
        <taxon>Betaproteobacteria</taxon>
        <taxon>Burkholderiales</taxon>
        <taxon>Oxalobacteraceae</taxon>
        <taxon>Telluria group</taxon>
        <taxon>Zemynaea</taxon>
    </lineage>
</organism>
<keyword evidence="7 18" id="KW-0812">Transmembrane</keyword>
<dbReference type="Proteomes" id="UP000298438">
    <property type="component" value="Unassembled WGS sequence"/>
</dbReference>
<dbReference type="InterPro" id="IPR050968">
    <property type="entry name" value="Cytochrome_c_oxidase_bac_sub4"/>
</dbReference>
<evidence type="ECO:0000313" key="19">
    <source>
        <dbReference type="EMBL" id="TFW20824.1"/>
    </source>
</evidence>
<keyword evidence="11 18" id="KW-0472">Membrane</keyword>
<evidence type="ECO:0000256" key="9">
    <source>
        <dbReference type="ARBA" id="ARBA00022989"/>
    </source>
</evidence>
<evidence type="ECO:0000256" key="8">
    <source>
        <dbReference type="ARBA" id="ARBA00022982"/>
    </source>
</evidence>
<reference evidence="19 20" key="1">
    <citation type="submission" date="2019-03" db="EMBL/GenBank/DDBJ databases">
        <title>Draft Genome Sequence of Massilia arenosa sp. nov., a Novel Massilia Species Isolated from a Sandy-loam Maize Soil.</title>
        <authorList>
            <person name="Raths R."/>
            <person name="Peta V."/>
            <person name="Bucking H."/>
        </authorList>
    </citation>
    <scope>NUCLEOTIDE SEQUENCE [LARGE SCALE GENOMIC DNA]</scope>
    <source>
        <strain evidence="19 20">MC02</strain>
    </source>
</reference>
<dbReference type="GO" id="GO:0009319">
    <property type="term" value="C:cytochrome o ubiquinol oxidase complex"/>
    <property type="evidence" value="ECO:0007669"/>
    <property type="project" value="TreeGrafter"/>
</dbReference>
<feature type="transmembrane region" description="Helical" evidence="18">
    <location>
        <begin position="38"/>
        <end position="56"/>
    </location>
</feature>
<dbReference type="Pfam" id="PF03626">
    <property type="entry name" value="COX4_pro"/>
    <property type="match status" value="1"/>
</dbReference>
<dbReference type="PANTHER" id="PTHR36835:SF1">
    <property type="entry name" value="CYTOCHROME BO(3) UBIQUINOL OXIDASE SUBUNIT 4"/>
    <property type="match status" value="1"/>
</dbReference>
<dbReference type="GO" id="GO:0009486">
    <property type="term" value="F:cytochrome bo3 ubiquinol oxidase activity"/>
    <property type="evidence" value="ECO:0007669"/>
    <property type="project" value="InterPro"/>
</dbReference>
<keyword evidence="9 18" id="KW-1133">Transmembrane helix</keyword>
<keyword evidence="8" id="KW-0249">Electron transport</keyword>
<evidence type="ECO:0000256" key="4">
    <source>
        <dbReference type="ARBA" id="ARBA00014689"/>
    </source>
</evidence>
<evidence type="ECO:0000256" key="1">
    <source>
        <dbReference type="ARBA" id="ARBA00004651"/>
    </source>
</evidence>
<dbReference type="OrthoDB" id="2375888at2"/>
<dbReference type="GO" id="GO:0015990">
    <property type="term" value="P:electron transport coupled proton transport"/>
    <property type="evidence" value="ECO:0007669"/>
    <property type="project" value="InterPro"/>
</dbReference>
<feature type="transmembrane region" description="Helical" evidence="18">
    <location>
        <begin position="68"/>
        <end position="87"/>
    </location>
</feature>
<dbReference type="GO" id="GO:0015078">
    <property type="term" value="F:proton transmembrane transporter activity"/>
    <property type="evidence" value="ECO:0007669"/>
    <property type="project" value="TreeGrafter"/>
</dbReference>
<proteinExistence type="inferred from homology"/>
<comment type="subcellular location">
    <subcellularLocation>
        <location evidence="1">Cell membrane</location>
        <topology evidence="1">Multi-pass membrane protein</topology>
    </subcellularLocation>
</comment>
<gene>
    <name evidence="19" type="primary">cyoD</name>
    <name evidence="19" type="ORF">E4L96_10010</name>
</gene>
<evidence type="ECO:0000256" key="2">
    <source>
        <dbReference type="ARBA" id="ARBA00008079"/>
    </source>
</evidence>
<feature type="region of interest" description="Disordered" evidence="17">
    <location>
        <begin position="134"/>
        <end position="161"/>
    </location>
</feature>
<evidence type="ECO:0000256" key="6">
    <source>
        <dbReference type="ARBA" id="ARBA00022475"/>
    </source>
</evidence>
<comment type="similarity">
    <text evidence="2">Belongs to the cytochrome c oxidase bacterial subunit 4 family.</text>
</comment>
<evidence type="ECO:0000256" key="15">
    <source>
        <dbReference type="ARBA" id="ARBA00031887"/>
    </source>
</evidence>
<sequence length="161" mass="17426">MSAHDTHDHAHAHDHNGHGHDDHHDDHGSHPHVSFKGYMVGFVLSVILTAIPFWLVMHKVISSTSATALVILGIGAVQMVVHMIYFLHLTPSAEKGWTMLSTLFTIMMLVIVMSGSLWVMYHMNQNMMPGMHGGAGHGGQMEHAGQVGTGGQTAPLPQSTP</sequence>
<keyword evidence="20" id="KW-1185">Reference proteome</keyword>
<evidence type="ECO:0000256" key="17">
    <source>
        <dbReference type="SAM" id="MobiDB-lite"/>
    </source>
</evidence>
<keyword evidence="6" id="KW-1003">Cell membrane</keyword>
<name>A0A4Y9SDJ4_9BURK</name>
<evidence type="ECO:0000256" key="5">
    <source>
        <dbReference type="ARBA" id="ARBA00022448"/>
    </source>
</evidence>
<dbReference type="NCBIfam" id="TIGR02847">
    <property type="entry name" value="CyoD"/>
    <property type="match status" value="1"/>
</dbReference>
<evidence type="ECO:0000256" key="10">
    <source>
        <dbReference type="ARBA" id="ARBA00023002"/>
    </source>
</evidence>
<dbReference type="GO" id="GO:0005886">
    <property type="term" value="C:plasma membrane"/>
    <property type="evidence" value="ECO:0007669"/>
    <property type="project" value="UniProtKB-SubCell"/>
</dbReference>
<dbReference type="PANTHER" id="PTHR36835">
    <property type="entry name" value="CYTOCHROME BO(3) UBIQUINOL OXIDASE SUBUNIT 4"/>
    <property type="match status" value="1"/>
</dbReference>
<comment type="subunit">
    <text evidence="3">Heterooctamer of two A chains, two B chains, two C chains and two D chains.</text>
</comment>
<evidence type="ECO:0000256" key="3">
    <source>
        <dbReference type="ARBA" id="ARBA00011700"/>
    </source>
</evidence>
<comment type="function">
    <text evidence="12">Cytochrome bo(3) ubiquinol terminal oxidase is the component of the aerobic respiratory chain of E.coli that predominates when cells are grown at high aeration. Has proton pump activity across the membrane in addition to electron transfer, pumping 2 protons/electron.</text>
</comment>
<dbReference type="GO" id="GO:0019646">
    <property type="term" value="P:aerobic electron transport chain"/>
    <property type="evidence" value="ECO:0007669"/>
    <property type="project" value="TreeGrafter"/>
</dbReference>
<comment type="caution">
    <text evidence="19">The sequence shown here is derived from an EMBL/GenBank/DDBJ whole genome shotgun (WGS) entry which is preliminary data.</text>
</comment>
<evidence type="ECO:0000256" key="14">
    <source>
        <dbReference type="ARBA" id="ARBA00030211"/>
    </source>
</evidence>
<evidence type="ECO:0000256" key="12">
    <source>
        <dbReference type="ARBA" id="ARBA00025694"/>
    </source>
</evidence>
<protein>
    <recommendedName>
        <fullName evidence="4">Cytochrome bo(3) ubiquinol oxidase subunit 4</fullName>
    </recommendedName>
    <alternativeName>
        <fullName evidence="16">Cytochrome o ubiquinol oxidase subunit 4</fullName>
    </alternativeName>
    <alternativeName>
        <fullName evidence="13">Oxidase bo(3) subunit 4</fullName>
    </alternativeName>
    <alternativeName>
        <fullName evidence="14">Ubiquinol oxidase polypeptide IV</fullName>
    </alternativeName>
    <alternativeName>
        <fullName evidence="15">Ubiquinol oxidase subunit 4</fullName>
    </alternativeName>
</protein>